<evidence type="ECO:0000259" key="6">
    <source>
        <dbReference type="PROSITE" id="PS51379"/>
    </source>
</evidence>
<comment type="caution">
    <text evidence="7">The sequence shown here is derived from an EMBL/GenBank/DDBJ whole genome shotgun (WGS) entry which is preliminary data.</text>
</comment>
<dbReference type="GO" id="GO:0005886">
    <property type="term" value="C:plasma membrane"/>
    <property type="evidence" value="ECO:0007669"/>
    <property type="project" value="TreeGrafter"/>
</dbReference>
<dbReference type="InterPro" id="IPR017896">
    <property type="entry name" value="4Fe4S_Fe-S-bd"/>
</dbReference>
<evidence type="ECO:0000313" key="7">
    <source>
        <dbReference type="EMBL" id="GFM38055.1"/>
    </source>
</evidence>
<keyword evidence="2" id="KW-0479">Metal-binding</keyword>
<reference evidence="7 8" key="1">
    <citation type="submission" date="2020-05" db="EMBL/GenBank/DDBJ databases">
        <title>Draft genome sequence of Desulfovibrio psychrotolerans JS1T.</title>
        <authorList>
            <person name="Ueno A."/>
            <person name="Tamazawa S."/>
            <person name="Tamamura S."/>
            <person name="Murakami T."/>
            <person name="Kiyama T."/>
            <person name="Inomata H."/>
            <person name="Amano Y."/>
            <person name="Miyakawa K."/>
            <person name="Tamaki H."/>
            <person name="Naganuma T."/>
            <person name="Kaneko K."/>
        </authorList>
    </citation>
    <scope>NUCLEOTIDE SEQUENCE [LARGE SCALE GENOMIC DNA]</scope>
    <source>
        <strain evidence="7 8">JS1</strain>
    </source>
</reference>
<dbReference type="InterPro" id="IPR017900">
    <property type="entry name" value="4Fe4S_Fe_S_CS"/>
</dbReference>
<dbReference type="GO" id="GO:0046872">
    <property type="term" value="F:metal ion binding"/>
    <property type="evidence" value="ECO:0007669"/>
    <property type="project" value="UniProtKB-KW"/>
</dbReference>
<organism evidence="7 8">
    <name type="scientific">Desulfovibrio psychrotolerans</name>
    <dbReference type="NCBI Taxonomy" id="415242"/>
    <lineage>
        <taxon>Bacteria</taxon>
        <taxon>Pseudomonadati</taxon>
        <taxon>Thermodesulfobacteriota</taxon>
        <taxon>Desulfovibrionia</taxon>
        <taxon>Desulfovibrionales</taxon>
        <taxon>Desulfovibrionaceae</taxon>
        <taxon>Desulfovibrio</taxon>
    </lineage>
</organism>
<dbReference type="Gene3D" id="1.10.1060.10">
    <property type="entry name" value="Alpha-helical ferredoxin"/>
    <property type="match status" value="1"/>
</dbReference>
<dbReference type="Proteomes" id="UP000503820">
    <property type="component" value="Unassembled WGS sequence"/>
</dbReference>
<keyword evidence="5" id="KW-0411">Iron-sulfur</keyword>
<gene>
    <name evidence="7" type="primary">hdrC</name>
    <name evidence="7" type="ORF">DSM19430T_27390</name>
</gene>
<dbReference type="RefSeq" id="WP_174410687.1">
    <property type="nucleotide sequence ID" value="NZ_BLVP01000033.1"/>
</dbReference>
<dbReference type="PROSITE" id="PS00198">
    <property type="entry name" value="4FE4S_FER_1"/>
    <property type="match status" value="1"/>
</dbReference>
<dbReference type="GO" id="GO:0016491">
    <property type="term" value="F:oxidoreductase activity"/>
    <property type="evidence" value="ECO:0007669"/>
    <property type="project" value="UniProtKB-KW"/>
</dbReference>
<feature type="domain" description="4Fe-4S ferredoxin-type" evidence="6">
    <location>
        <begin position="20"/>
        <end position="50"/>
    </location>
</feature>
<evidence type="ECO:0000256" key="5">
    <source>
        <dbReference type="ARBA" id="ARBA00023014"/>
    </source>
</evidence>
<keyword evidence="4" id="KW-0408">Iron</keyword>
<proteinExistence type="predicted"/>
<keyword evidence="3" id="KW-0560">Oxidoreductase</keyword>
<dbReference type="Pfam" id="PF13183">
    <property type="entry name" value="Fer4_8"/>
    <property type="match status" value="1"/>
</dbReference>
<keyword evidence="1" id="KW-0004">4Fe-4S</keyword>
<evidence type="ECO:0000256" key="1">
    <source>
        <dbReference type="ARBA" id="ARBA00022485"/>
    </source>
</evidence>
<accession>A0A7J0BXZ0</accession>
<dbReference type="EMBL" id="BLVP01000033">
    <property type="protein sequence ID" value="GFM38055.1"/>
    <property type="molecule type" value="Genomic_DNA"/>
</dbReference>
<dbReference type="GO" id="GO:0051539">
    <property type="term" value="F:4 iron, 4 sulfur cluster binding"/>
    <property type="evidence" value="ECO:0007669"/>
    <property type="project" value="UniProtKB-KW"/>
</dbReference>
<dbReference type="SUPFAM" id="SSF46548">
    <property type="entry name" value="alpha-helical ferredoxin"/>
    <property type="match status" value="1"/>
</dbReference>
<keyword evidence="8" id="KW-1185">Reference proteome</keyword>
<evidence type="ECO:0000256" key="2">
    <source>
        <dbReference type="ARBA" id="ARBA00022723"/>
    </source>
</evidence>
<dbReference type="PANTHER" id="PTHR43255:SF1">
    <property type="entry name" value="IRON-SULFUR-BINDING OXIDOREDUCTASE FADF-RELATED"/>
    <property type="match status" value="1"/>
</dbReference>
<dbReference type="AlphaFoldDB" id="A0A7J0BXZ0"/>
<dbReference type="InterPro" id="IPR009051">
    <property type="entry name" value="Helical_ferredxn"/>
</dbReference>
<evidence type="ECO:0000256" key="3">
    <source>
        <dbReference type="ARBA" id="ARBA00023002"/>
    </source>
</evidence>
<dbReference type="InterPro" id="IPR051460">
    <property type="entry name" value="HdrC_iron-sulfur_subunit"/>
</dbReference>
<dbReference type="PANTHER" id="PTHR43255">
    <property type="entry name" value="IRON-SULFUR-BINDING OXIDOREDUCTASE FADF-RELATED-RELATED"/>
    <property type="match status" value="1"/>
</dbReference>
<name>A0A7J0BXZ0_9BACT</name>
<evidence type="ECO:0000313" key="8">
    <source>
        <dbReference type="Proteomes" id="UP000503820"/>
    </source>
</evidence>
<dbReference type="PROSITE" id="PS51379">
    <property type="entry name" value="4FE4S_FER_2"/>
    <property type="match status" value="1"/>
</dbReference>
<evidence type="ECO:0000256" key="4">
    <source>
        <dbReference type="ARBA" id="ARBA00023004"/>
    </source>
</evidence>
<protein>
    <submittedName>
        <fullName evidence="7">Heterodisulfide reductase subunit C</fullName>
    </submittedName>
</protein>
<sequence>MPETSAKDGYNSTFLQQVQEGSEQNLNRCYQCGNCTAGCPLSFAYDIPVNRIMRMLQAGERHAVLSSKAIWLCASCETCTTRCPNEIDVARIMDVLRHMARREGLVAEPPVRHLWDAFLKSVEKYGRVFEAGMMANFVGRTGRFWTDADLAPVAIGKGKLGFRPHSIKHQNEVQRIFARFREQQ</sequence>